<accession>A0A0A7PBR8</accession>
<gene>
    <name evidence="1" type="ORF">SKP52_02525</name>
</gene>
<dbReference type="KEGG" id="sphk:SKP52_02525"/>
<dbReference type="OrthoDB" id="7451907at2"/>
<name>A0A0A7PBR8_9SPHN</name>
<keyword evidence="2" id="KW-1185">Reference proteome</keyword>
<sequence>MKTYDAQEIIELIASRATAFGQQAGVGAMETAGGIIGYLAENPRDLEPFINGGIFELPADWFQRHSLTWHDSKGIVRNPADVRRAKQVRDLLKPGAPANG</sequence>
<evidence type="ECO:0000313" key="1">
    <source>
        <dbReference type="EMBL" id="AJA07440.1"/>
    </source>
</evidence>
<protein>
    <submittedName>
        <fullName evidence="1">Uncharacterized protein</fullName>
    </submittedName>
</protein>
<dbReference type="Proteomes" id="UP000030907">
    <property type="component" value="Chromosome"/>
</dbReference>
<dbReference type="AlphaFoldDB" id="A0A0A7PBR8"/>
<dbReference type="STRING" id="1515612.SKP52_02525"/>
<evidence type="ECO:0000313" key="2">
    <source>
        <dbReference type="Proteomes" id="UP000030907"/>
    </source>
</evidence>
<organism evidence="1 2">
    <name type="scientific">Sphingopyxis fribergensis</name>
    <dbReference type="NCBI Taxonomy" id="1515612"/>
    <lineage>
        <taxon>Bacteria</taxon>
        <taxon>Pseudomonadati</taxon>
        <taxon>Pseudomonadota</taxon>
        <taxon>Alphaproteobacteria</taxon>
        <taxon>Sphingomonadales</taxon>
        <taxon>Sphingomonadaceae</taxon>
        <taxon>Sphingopyxis</taxon>
    </lineage>
</organism>
<proteinExistence type="predicted"/>
<dbReference type="HOGENOM" id="CLU_2303000_0_0_5"/>
<dbReference type="RefSeq" id="WP_039571364.1">
    <property type="nucleotide sequence ID" value="NZ_CP009122.1"/>
</dbReference>
<dbReference type="EMBL" id="CP009122">
    <property type="protein sequence ID" value="AJA07440.1"/>
    <property type="molecule type" value="Genomic_DNA"/>
</dbReference>
<reference evidence="1 2" key="1">
    <citation type="journal article" date="2015" name="Int. J. Syst. Evol. Microbiol.">
        <title>Description of Sphingopyxis fribergensis sp. nov. - a soil bacterium with the ability to degrade styrene and phenylacetic acid.</title>
        <authorList>
            <person name="Oelschlagel M."/>
            <person name="Ruckert C."/>
            <person name="Kalinowski J."/>
            <person name="Schmidt G."/>
            <person name="Schlomann M."/>
            <person name="Tischler D."/>
        </authorList>
    </citation>
    <scope>NUCLEOTIDE SEQUENCE [LARGE SCALE GENOMIC DNA]</scope>
    <source>
        <strain evidence="1 2">Kp5.2</strain>
    </source>
</reference>